<reference evidence="2 3" key="1">
    <citation type="journal article" date="2013" name="Stand. Genomic Sci.">
        <title>Genomic Encyclopedia of Type Strains, Phase I: The one thousand microbial genomes (KMG-I) project.</title>
        <authorList>
            <person name="Kyrpides N.C."/>
            <person name="Woyke T."/>
            <person name="Eisen J.A."/>
            <person name="Garrity G."/>
            <person name="Lilburn T.G."/>
            <person name="Beck B.J."/>
            <person name="Whitman W.B."/>
            <person name="Hugenholtz P."/>
            <person name="Klenk H.P."/>
        </authorList>
    </citation>
    <scope>NUCLEOTIDE SEQUENCE [LARGE SCALE GENOMIC DNA]</scope>
    <source>
        <strain evidence="2 3">DSM 13484</strain>
    </source>
</reference>
<evidence type="ECO:0000313" key="3">
    <source>
        <dbReference type="Proteomes" id="UP000316778"/>
    </source>
</evidence>
<comment type="caution">
    <text evidence="2">The sequence shown here is derived from an EMBL/GenBank/DDBJ whole genome shotgun (WGS) entry which is preliminary data.</text>
</comment>
<keyword evidence="3" id="KW-1185">Reference proteome</keyword>
<proteinExistence type="predicted"/>
<evidence type="ECO:0000313" key="2">
    <source>
        <dbReference type="EMBL" id="TWI88732.1"/>
    </source>
</evidence>
<organism evidence="2 3">
    <name type="scientific">Chitinophaga japonensis</name>
    <name type="common">Flexibacter japonensis</name>
    <dbReference type="NCBI Taxonomy" id="104662"/>
    <lineage>
        <taxon>Bacteria</taxon>
        <taxon>Pseudomonadati</taxon>
        <taxon>Bacteroidota</taxon>
        <taxon>Chitinophagia</taxon>
        <taxon>Chitinophagales</taxon>
        <taxon>Chitinophagaceae</taxon>
        <taxon>Chitinophaga</taxon>
    </lineage>
</organism>
<accession>A0A562T5F2</accession>
<protein>
    <submittedName>
        <fullName evidence="2">Succinoglycan biosynthesis protein ExoV</fullName>
    </submittedName>
</protein>
<evidence type="ECO:0000259" key="1">
    <source>
        <dbReference type="Pfam" id="PF04230"/>
    </source>
</evidence>
<dbReference type="Pfam" id="PF04230">
    <property type="entry name" value="PS_pyruv_trans"/>
    <property type="match status" value="1"/>
</dbReference>
<name>A0A562T5F2_CHIJA</name>
<dbReference type="Proteomes" id="UP000316778">
    <property type="component" value="Unassembled WGS sequence"/>
</dbReference>
<gene>
    <name evidence="2" type="ORF">LX66_2818</name>
</gene>
<dbReference type="RefSeq" id="WP_145714503.1">
    <property type="nucleotide sequence ID" value="NZ_BAAAFY010000001.1"/>
</dbReference>
<dbReference type="OrthoDB" id="9803627at2"/>
<dbReference type="InterPro" id="IPR007345">
    <property type="entry name" value="Polysacch_pyruvyl_Trfase"/>
</dbReference>
<dbReference type="AlphaFoldDB" id="A0A562T5F2"/>
<sequence length="332" mass="38284">MPCDLHPPAAEYCHDPAIFNESKYFIVNYIYYKDPKGNFGDDLNGWLWPKLFGAEKPDNDAFIGIGSILYNGSPLFRNLENKRKIVFGTGIRPGYRNFTCDNTWDIRFLRGPLSACNFNNTHEYIADAAYALRLIKEFNSIKNVEKKYEISVIPYFKSLEFFDWPAICRQLGFHYISPAAELGIEETLREIAASRFVIAEAMHGAIMADILRVPWSRFVLSTPFTEGGKVSEFKWMDWLHSIRLFNTEATHIQLYRKSSLHNKIKKLTGNMVSAEFLVKRVARDELLTKLSTVEDYYLSQDNVISSIDNRIFEKAAQLKQEKGISEIVNSER</sequence>
<feature type="domain" description="Polysaccharide pyruvyl transferase" evidence="1">
    <location>
        <begin position="14"/>
        <end position="215"/>
    </location>
</feature>
<dbReference type="EMBL" id="VLLG01000003">
    <property type="protein sequence ID" value="TWI88732.1"/>
    <property type="molecule type" value="Genomic_DNA"/>
</dbReference>